<dbReference type="InterPro" id="IPR020539">
    <property type="entry name" value="RNase_P_CS"/>
</dbReference>
<comment type="subunit">
    <text evidence="7">Consists of a catalytic RNA component (M1 or rnpB) and a protein subunit.</text>
</comment>
<reference evidence="9 10" key="1">
    <citation type="submission" date="2024-03" db="EMBL/GenBank/DDBJ databases">
        <title>Human intestinal bacterial collection.</title>
        <authorList>
            <person name="Pauvert C."/>
            <person name="Hitch T.C.A."/>
            <person name="Clavel T."/>
        </authorList>
    </citation>
    <scope>NUCLEOTIDE SEQUENCE [LARGE SCALE GENOMIC DNA]</scope>
    <source>
        <strain evidence="9 10">CLA-JM-H44</strain>
    </source>
</reference>
<dbReference type="PANTHER" id="PTHR33992:SF1">
    <property type="entry name" value="RIBONUCLEASE P PROTEIN COMPONENT"/>
    <property type="match status" value="1"/>
</dbReference>
<protein>
    <recommendedName>
        <fullName evidence="7 8">Ribonuclease P protein component</fullName>
        <shortName evidence="7">RNase P protein</shortName>
        <shortName evidence="7">RNaseP protein</shortName>
        <ecNumber evidence="7 8">3.1.26.5</ecNumber>
    </recommendedName>
    <alternativeName>
        <fullName evidence="7">Protein C5</fullName>
    </alternativeName>
</protein>
<dbReference type="PROSITE" id="PS00648">
    <property type="entry name" value="RIBONUCLEASE_P"/>
    <property type="match status" value="1"/>
</dbReference>
<comment type="function">
    <text evidence="1 7">RNaseP catalyzes the removal of the 5'-leader sequence from pre-tRNA to produce the mature 5'-terminus. It can also cleave other RNA substrates such as 4.5S RNA. The protein component plays an auxiliary but essential role in vivo by binding to the 5'-leader sequence and broadening the substrate specificity of the ribozyme.</text>
</comment>
<dbReference type="HAMAP" id="MF_00227">
    <property type="entry name" value="RNase_P"/>
    <property type="match status" value="1"/>
</dbReference>
<comment type="catalytic activity">
    <reaction evidence="7">
        <text>Endonucleolytic cleavage of RNA, removing 5'-extranucleotides from tRNA precursor.</text>
        <dbReference type="EC" id="3.1.26.5"/>
    </reaction>
</comment>
<evidence type="ECO:0000256" key="3">
    <source>
        <dbReference type="ARBA" id="ARBA00022722"/>
    </source>
</evidence>
<dbReference type="EC" id="3.1.26.5" evidence="7 8"/>
<dbReference type="EMBL" id="JBBMFD010000003">
    <property type="protein sequence ID" value="MEQ2439846.1"/>
    <property type="molecule type" value="Genomic_DNA"/>
</dbReference>
<keyword evidence="3 7" id="KW-0540">Nuclease</keyword>
<evidence type="ECO:0000313" key="9">
    <source>
        <dbReference type="EMBL" id="MEQ2439846.1"/>
    </source>
</evidence>
<accession>A0ABV1DXS2</accession>
<keyword evidence="6 7" id="KW-0694">RNA-binding</keyword>
<proteinExistence type="inferred from homology"/>
<sequence>MQYEVLNRNNDFRRIYARGKVQAGPILVTYVCKNRAGRPRVGITVSKKVGKAVRRNRARRVIREAYRLLGAPVEKNVDVIFVARGKTPYVKTTDILPVMKRQLKALGVIQ</sequence>
<evidence type="ECO:0000256" key="8">
    <source>
        <dbReference type="NCBIfam" id="TIGR00188"/>
    </source>
</evidence>
<evidence type="ECO:0000256" key="1">
    <source>
        <dbReference type="ARBA" id="ARBA00002663"/>
    </source>
</evidence>
<evidence type="ECO:0000256" key="4">
    <source>
        <dbReference type="ARBA" id="ARBA00022759"/>
    </source>
</evidence>
<evidence type="ECO:0000256" key="5">
    <source>
        <dbReference type="ARBA" id="ARBA00022801"/>
    </source>
</evidence>
<keyword evidence="10" id="KW-1185">Reference proteome</keyword>
<dbReference type="InterPro" id="IPR000100">
    <property type="entry name" value="RNase_P"/>
</dbReference>
<keyword evidence="5 7" id="KW-0378">Hydrolase</keyword>
<dbReference type="InterPro" id="IPR020568">
    <property type="entry name" value="Ribosomal_Su5_D2-typ_SF"/>
</dbReference>
<dbReference type="Gene3D" id="3.30.230.10">
    <property type="match status" value="1"/>
</dbReference>
<keyword evidence="4 7" id="KW-0255">Endonuclease</keyword>
<comment type="similarity">
    <text evidence="7">Belongs to the RnpA family.</text>
</comment>
<dbReference type="Pfam" id="PF00825">
    <property type="entry name" value="Ribonuclease_P"/>
    <property type="match status" value="1"/>
</dbReference>
<dbReference type="Proteomes" id="UP001489509">
    <property type="component" value="Unassembled WGS sequence"/>
</dbReference>
<dbReference type="NCBIfam" id="TIGR00188">
    <property type="entry name" value="rnpA"/>
    <property type="match status" value="1"/>
</dbReference>
<name>A0ABV1DXS2_9FIRM</name>
<dbReference type="SUPFAM" id="SSF54211">
    <property type="entry name" value="Ribosomal protein S5 domain 2-like"/>
    <property type="match status" value="1"/>
</dbReference>
<dbReference type="GO" id="GO:0004526">
    <property type="term" value="F:ribonuclease P activity"/>
    <property type="evidence" value="ECO:0007669"/>
    <property type="project" value="UniProtKB-EC"/>
</dbReference>
<comment type="caution">
    <text evidence="9">The sequence shown here is derived from an EMBL/GenBank/DDBJ whole genome shotgun (WGS) entry which is preliminary data.</text>
</comment>
<dbReference type="PANTHER" id="PTHR33992">
    <property type="entry name" value="RIBONUCLEASE P PROTEIN COMPONENT"/>
    <property type="match status" value="1"/>
</dbReference>
<evidence type="ECO:0000256" key="6">
    <source>
        <dbReference type="ARBA" id="ARBA00022884"/>
    </source>
</evidence>
<evidence type="ECO:0000256" key="7">
    <source>
        <dbReference type="HAMAP-Rule" id="MF_00227"/>
    </source>
</evidence>
<dbReference type="RefSeq" id="WP_349218112.1">
    <property type="nucleotide sequence ID" value="NZ_JBBMFD010000003.1"/>
</dbReference>
<gene>
    <name evidence="7 9" type="primary">rnpA</name>
    <name evidence="9" type="ORF">WMO26_03285</name>
</gene>
<organism evidence="9 10">
    <name type="scientific">Solibaculum intestinale</name>
    <dbReference type="NCBI Taxonomy" id="3133165"/>
    <lineage>
        <taxon>Bacteria</taxon>
        <taxon>Bacillati</taxon>
        <taxon>Bacillota</taxon>
        <taxon>Clostridia</taxon>
        <taxon>Eubacteriales</taxon>
        <taxon>Oscillospiraceae</taxon>
        <taxon>Solibaculum</taxon>
    </lineage>
</organism>
<evidence type="ECO:0000313" key="10">
    <source>
        <dbReference type="Proteomes" id="UP001489509"/>
    </source>
</evidence>
<evidence type="ECO:0000256" key="2">
    <source>
        <dbReference type="ARBA" id="ARBA00022694"/>
    </source>
</evidence>
<dbReference type="InterPro" id="IPR014721">
    <property type="entry name" value="Ribsml_uS5_D2-typ_fold_subgr"/>
</dbReference>
<keyword evidence="2 7" id="KW-0819">tRNA processing</keyword>